<accession>A0ACC0A3Y8</accession>
<sequence>MASSSSSNTEKFILKSRDGKTFEIDESVAKQSRTIKYMIEELYVGSGPILIPTVLPEILTKTIGYCISVICSATFDEDEAELKSFLNELVNDHETTLFGLLFIANYLTCLLHFWVQGDCFLSIACKWRLQSIITSTKLYSPLATVNEPGNFIRCSNNVGFMLIEIRCLREKHRFDNRSNCDVMAYKKLTRLDRARRLTDECSSRSTFHSRNLLEMVSLGTYLAFTPSWDHQRKLGIATLFVQF</sequence>
<dbReference type="Proteomes" id="UP001060085">
    <property type="component" value="Linkage Group LG07"/>
</dbReference>
<evidence type="ECO:0000313" key="1">
    <source>
        <dbReference type="EMBL" id="KAI5654113.1"/>
    </source>
</evidence>
<name>A0ACC0A3Y8_CATRO</name>
<gene>
    <name evidence="1" type="ORF">M9H77_31300</name>
</gene>
<organism evidence="1 2">
    <name type="scientific">Catharanthus roseus</name>
    <name type="common">Madagascar periwinkle</name>
    <name type="synonym">Vinca rosea</name>
    <dbReference type="NCBI Taxonomy" id="4058"/>
    <lineage>
        <taxon>Eukaryota</taxon>
        <taxon>Viridiplantae</taxon>
        <taxon>Streptophyta</taxon>
        <taxon>Embryophyta</taxon>
        <taxon>Tracheophyta</taxon>
        <taxon>Spermatophyta</taxon>
        <taxon>Magnoliopsida</taxon>
        <taxon>eudicotyledons</taxon>
        <taxon>Gunneridae</taxon>
        <taxon>Pentapetalae</taxon>
        <taxon>asterids</taxon>
        <taxon>lamiids</taxon>
        <taxon>Gentianales</taxon>
        <taxon>Apocynaceae</taxon>
        <taxon>Rauvolfioideae</taxon>
        <taxon>Vinceae</taxon>
        <taxon>Catharanthinae</taxon>
        <taxon>Catharanthus</taxon>
    </lineage>
</organism>
<evidence type="ECO:0000313" key="2">
    <source>
        <dbReference type="Proteomes" id="UP001060085"/>
    </source>
</evidence>
<reference evidence="2" key="1">
    <citation type="journal article" date="2023" name="Nat. Plants">
        <title>Single-cell RNA sequencing provides a high-resolution roadmap for understanding the multicellular compartmentation of specialized metabolism.</title>
        <authorList>
            <person name="Sun S."/>
            <person name="Shen X."/>
            <person name="Li Y."/>
            <person name="Li Y."/>
            <person name="Wang S."/>
            <person name="Li R."/>
            <person name="Zhang H."/>
            <person name="Shen G."/>
            <person name="Guo B."/>
            <person name="Wei J."/>
            <person name="Xu J."/>
            <person name="St-Pierre B."/>
            <person name="Chen S."/>
            <person name="Sun C."/>
        </authorList>
    </citation>
    <scope>NUCLEOTIDE SEQUENCE [LARGE SCALE GENOMIC DNA]</scope>
</reference>
<dbReference type="EMBL" id="CM044707">
    <property type="protein sequence ID" value="KAI5654113.1"/>
    <property type="molecule type" value="Genomic_DNA"/>
</dbReference>
<protein>
    <submittedName>
        <fullName evidence="1">Uncharacterized protein</fullName>
    </submittedName>
</protein>
<keyword evidence="2" id="KW-1185">Reference proteome</keyword>
<proteinExistence type="predicted"/>
<comment type="caution">
    <text evidence="1">The sequence shown here is derived from an EMBL/GenBank/DDBJ whole genome shotgun (WGS) entry which is preliminary data.</text>
</comment>